<comment type="caution">
    <text evidence="4">The sequence shown here is derived from an EMBL/GenBank/DDBJ whole genome shotgun (WGS) entry which is preliminary data.</text>
</comment>
<keyword evidence="1" id="KW-0472">Membrane</keyword>
<dbReference type="Pfam" id="PF02470">
    <property type="entry name" value="MlaD"/>
    <property type="match status" value="1"/>
</dbReference>
<keyword evidence="1" id="KW-1133">Transmembrane helix</keyword>
<evidence type="ECO:0000259" key="2">
    <source>
        <dbReference type="Pfam" id="PF02470"/>
    </source>
</evidence>
<evidence type="ECO:0000256" key="1">
    <source>
        <dbReference type="SAM" id="Phobius"/>
    </source>
</evidence>
<dbReference type="InterPro" id="IPR003399">
    <property type="entry name" value="Mce/MlaD"/>
</dbReference>
<keyword evidence="5" id="KW-1185">Reference proteome</keyword>
<dbReference type="PANTHER" id="PTHR33371:SF17">
    <property type="entry name" value="MCE-FAMILY PROTEIN MCE1B"/>
    <property type="match status" value="1"/>
</dbReference>
<dbReference type="InterPro" id="IPR005693">
    <property type="entry name" value="Mce"/>
</dbReference>
<dbReference type="STRING" id="1121927.GOHSU_27_00220"/>
<dbReference type="eggNOG" id="COG1463">
    <property type="taxonomic scope" value="Bacteria"/>
</dbReference>
<protein>
    <submittedName>
        <fullName evidence="4">Mce family protein</fullName>
    </submittedName>
</protein>
<dbReference type="GO" id="GO:0005576">
    <property type="term" value="C:extracellular region"/>
    <property type="evidence" value="ECO:0007669"/>
    <property type="project" value="TreeGrafter"/>
</dbReference>
<organism evidence="4 5">
    <name type="scientific">Gordonia hirsuta DSM 44140 = NBRC 16056</name>
    <dbReference type="NCBI Taxonomy" id="1121927"/>
    <lineage>
        <taxon>Bacteria</taxon>
        <taxon>Bacillati</taxon>
        <taxon>Actinomycetota</taxon>
        <taxon>Actinomycetes</taxon>
        <taxon>Mycobacteriales</taxon>
        <taxon>Gordoniaceae</taxon>
        <taxon>Gordonia</taxon>
    </lineage>
</organism>
<dbReference type="EMBL" id="BANT01000027">
    <property type="protein sequence ID" value="GAC57886.1"/>
    <property type="molecule type" value="Genomic_DNA"/>
</dbReference>
<dbReference type="NCBIfam" id="TIGR00996">
    <property type="entry name" value="Mtu_fam_mce"/>
    <property type="match status" value="1"/>
</dbReference>
<feature type="domain" description="Mammalian cell entry C-terminal" evidence="3">
    <location>
        <begin position="136"/>
        <end position="311"/>
    </location>
</feature>
<reference evidence="4 5" key="1">
    <citation type="submission" date="2012-12" db="EMBL/GenBank/DDBJ databases">
        <title>Whole genome shotgun sequence of Gordonia hirsuta NBRC 16056.</title>
        <authorList>
            <person name="Isaki-Nakamura S."/>
            <person name="Hosoyama A."/>
            <person name="Tsuchikane K."/>
            <person name="Katsumata H."/>
            <person name="Baba S."/>
            <person name="Yamazaki S."/>
            <person name="Fujita N."/>
        </authorList>
    </citation>
    <scope>NUCLEOTIDE SEQUENCE [LARGE SCALE GENOMIC DNA]</scope>
    <source>
        <strain evidence="4 5">NBRC 16056</strain>
    </source>
</reference>
<dbReference type="Proteomes" id="UP000053405">
    <property type="component" value="Unassembled WGS sequence"/>
</dbReference>
<feature type="domain" description="Mce/MlaD" evidence="2">
    <location>
        <begin position="57"/>
        <end position="130"/>
    </location>
</feature>
<gene>
    <name evidence="4" type="primary">mceB</name>
    <name evidence="4" type="ORF">GOHSU_27_00220</name>
</gene>
<dbReference type="InterPro" id="IPR052336">
    <property type="entry name" value="MlaD_Phospholipid_Transporter"/>
</dbReference>
<dbReference type="Pfam" id="PF11887">
    <property type="entry name" value="Mce4_CUP1"/>
    <property type="match status" value="1"/>
</dbReference>
<dbReference type="PANTHER" id="PTHR33371">
    <property type="entry name" value="INTERMEMBRANE PHOSPHOLIPID TRANSPORT SYSTEM BINDING PROTEIN MLAD-RELATED"/>
    <property type="match status" value="1"/>
</dbReference>
<evidence type="ECO:0000259" key="3">
    <source>
        <dbReference type="Pfam" id="PF11887"/>
    </source>
</evidence>
<name>L7LAW1_9ACTN</name>
<accession>L7LAW1</accession>
<feature type="transmembrane region" description="Helical" evidence="1">
    <location>
        <begin position="25"/>
        <end position="46"/>
    </location>
</feature>
<dbReference type="GO" id="GO:0051701">
    <property type="term" value="P:biological process involved in interaction with host"/>
    <property type="evidence" value="ECO:0007669"/>
    <property type="project" value="TreeGrafter"/>
</dbReference>
<evidence type="ECO:0000313" key="4">
    <source>
        <dbReference type="EMBL" id="GAC57886.1"/>
    </source>
</evidence>
<evidence type="ECO:0000313" key="5">
    <source>
        <dbReference type="Proteomes" id="UP000053405"/>
    </source>
</evidence>
<dbReference type="AlphaFoldDB" id="L7LAW1"/>
<sequence length="364" mass="39080">MVDGQMVTAGDRAVDKRARAFRATVIKLAVFIVVMVLVMTGLVMVFSRYQPGRSHGYTALFDSASAMKSGSKVQIAGIDVGVVDKIHLTRDNVAEVKFTVNDAYRLPTSVRALIRYENLTGDRYLELQPGNGAPGQYLSHGAQIPLDQTEPALDLDNLLGGFKPLFRTMSGEQVNELSAALIAVFQGQGPALTQLLSATDGFANTLADRDKLIGSVIDNLNTTLGLLEADHTGLDQSVDRLQELISALSGDREVIGRFLTQASETSTSMASLLGATRPDIKGALSSLGTTSEEALKAEPFLRQLLAELPGDFKVLSNLGSYGAWLQLYFCRIRLLLPGPGNTQYFFTAIDAMGDKTKAGGRCSA</sequence>
<proteinExistence type="predicted"/>
<dbReference type="InterPro" id="IPR024516">
    <property type="entry name" value="Mce_C"/>
</dbReference>
<keyword evidence="1" id="KW-0812">Transmembrane</keyword>